<dbReference type="EMBL" id="CP001965">
    <property type="protein sequence ID" value="ADE13159.1"/>
    <property type="molecule type" value="Genomic_DNA"/>
</dbReference>
<feature type="region of interest" description="Disordered" evidence="1">
    <location>
        <begin position="18"/>
        <end position="39"/>
    </location>
</feature>
<proteinExistence type="predicted"/>
<reference evidence="2 3" key="1">
    <citation type="submission" date="2010-03" db="EMBL/GenBank/DDBJ databases">
        <title>Complete sequence of Sideroxydans lithotrophicus ES-1.</title>
        <authorList>
            <consortium name="US DOE Joint Genome Institute"/>
            <person name="Lucas S."/>
            <person name="Copeland A."/>
            <person name="Lapidus A."/>
            <person name="Cheng J.-F."/>
            <person name="Bruce D."/>
            <person name="Goodwin L."/>
            <person name="Pitluck S."/>
            <person name="Munk A.C."/>
            <person name="Detter J.C."/>
            <person name="Han C."/>
            <person name="Tapia R."/>
            <person name="Larimer F."/>
            <person name="Land M."/>
            <person name="Hauser L."/>
            <person name="Kyrpides N."/>
            <person name="Ivanova N."/>
            <person name="Emerson D."/>
            <person name="Woyke T."/>
        </authorList>
    </citation>
    <scope>NUCLEOTIDE SEQUENCE [LARGE SCALE GENOMIC DNA]</scope>
    <source>
        <strain evidence="2 3">ES-1</strain>
    </source>
</reference>
<gene>
    <name evidence="2" type="ordered locus">Slit_2934</name>
</gene>
<accession>D5CQD8</accession>
<name>D5CQD8_SIDLE</name>
<dbReference type="HOGENOM" id="CLU_3316973_0_0_4"/>
<dbReference type="AlphaFoldDB" id="D5CQD8"/>
<evidence type="ECO:0000256" key="1">
    <source>
        <dbReference type="SAM" id="MobiDB-lite"/>
    </source>
</evidence>
<protein>
    <submittedName>
        <fullName evidence="2">Uncharacterized protein</fullName>
    </submittedName>
</protein>
<evidence type="ECO:0000313" key="2">
    <source>
        <dbReference type="EMBL" id="ADE13159.1"/>
    </source>
</evidence>
<sequence>MPSGQNGVMFDEVTPYTRLPLLNPLPQCAGEEANEKGNS</sequence>
<evidence type="ECO:0000313" key="3">
    <source>
        <dbReference type="Proteomes" id="UP000001625"/>
    </source>
</evidence>
<dbReference type="KEGG" id="slt:Slit_2934"/>
<keyword evidence="3" id="KW-1185">Reference proteome</keyword>
<dbReference type="Proteomes" id="UP000001625">
    <property type="component" value="Chromosome"/>
</dbReference>
<organism evidence="2 3">
    <name type="scientific">Sideroxydans lithotrophicus (strain ES-1)</name>
    <dbReference type="NCBI Taxonomy" id="580332"/>
    <lineage>
        <taxon>Bacteria</taxon>
        <taxon>Pseudomonadati</taxon>
        <taxon>Pseudomonadota</taxon>
        <taxon>Betaproteobacteria</taxon>
        <taxon>Nitrosomonadales</taxon>
        <taxon>Gallionellaceae</taxon>
        <taxon>Sideroxydans</taxon>
    </lineage>
</organism>